<dbReference type="EMBL" id="VICG01000007">
    <property type="protein sequence ID" value="KAA8570179.1"/>
    <property type="molecule type" value="Genomic_DNA"/>
</dbReference>
<dbReference type="Proteomes" id="UP000322873">
    <property type="component" value="Unassembled WGS sequence"/>
</dbReference>
<name>A0A5M9JQ81_MONFR</name>
<evidence type="ECO:0000313" key="3">
    <source>
        <dbReference type="Proteomes" id="UP000322873"/>
    </source>
</evidence>
<protein>
    <submittedName>
        <fullName evidence="2">Uncharacterized protein</fullName>
    </submittedName>
</protein>
<keyword evidence="1" id="KW-0472">Membrane</keyword>
<gene>
    <name evidence="2" type="ORF">EYC84_002503</name>
</gene>
<keyword evidence="1" id="KW-0812">Transmembrane</keyword>
<dbReference type="AlphaFoldDB" id="A0A5M9JQ81"/>
<proteinExistence type="predicted"/>
<evidence type="ECO:0000313" key="2">
    <source>
        <dbReference type="EMBL" id="KAA8570179.1"/>
    </source>
</evidence>
<keyword evidence="1" id="KW-1133">Transmembrane helix</keyword>
<organism evidence="2 3">
    <name type="scientific">Monilinia fructicola</name>
    <name type="common">Brown rot fungus</name>
    <name type="synonym">Ciboria fructicola</name>
    <dbReference type="NCBI Taxonomy" id="38448"/>
    <lineage>
        <taxon>Eukaryota</taxon>
        <taxon>Fungi</taxon>
        <taxon>Dikarya</taxon>
        <taxon>Ascomycota</taxon>
        <taxon>Pezizomycotina</taxon>
        <taxon>Leotiomycetes</taxon>
        <taxon>Helotiales</taxon>
        <taxon>Sclerotiniaceae</taxon>
        <taxon>Monilinia</taxon>
    </lineage>
</organism>
<evidence type="ECO:0000256" key="1">
    <source>
        <dbReference type="SAM" id="Phobius"/>
    </source>
</evidence>
<reference evidence="2 3" key="1">
    <citation type="submission" date="2019-06" db="EMBL/GenBank/DDBJ databases">
        <title>Genome Sequence of the Brown Rot Fungal Pathogen Monilinia fructicola.</title>
        <authorList>
            <person name="De Miccolis Angelini R.M."/>
            <person name="Landi L."/>
            <person name="Abate D."/>
            <person name="Pollastro S."/>
            <person name="Romanazzi G."/>
            <person name="Faretra F."/>
        </authorList>
    </citation>
    <scope>NUCLEOTIDE SEQUENCE [LARGE SCALE GENOMIC DNA]</scope>
    <source>
        <strain evidence="2 3">Mfrc123</strain>
    </source>
</reference>
<accession>A0A5M9JQ81</accession>
<feature type="transmembrane region" description="Helical" evidence="1">
    <location>
        <begin position="102"/>
        <end position="124"/>
    </location>
</feature>
<sequence>MIAMEELQSEACPTFIFARKFFVVYTKSRYEYIRDLLTENEQRCSYPAYIIPTLLPLLVYNDCPLLFVCPDPTSKPVHCISFRIKNVPTVPSKENSQNWCSVYTKGCFCFIVVFGEVAFTIVLMKSPCRFPLLKIYSSREIGPCMPGRITNFHAPIVQKLNRDP</sequence>
<comment type="caution">
    <text evidence="2">The sequence shown here is derived from an EMBL/GenBank/DDBJ whole genome shotgun (WGS) entry which is preliminary data.</text>
</comment>
<keyword evidence="3" id="KW-1185">Reference proteome</keyword>